<reference evidence="1" key="1">
    <citation type="submission" date="2020-06" db="EMBL/GenBank/DDBJ databases">
        <authorList>
            <person name="Li T."/>
            <person name="Hu X."/>
            <person name="Zhang T."/>
            <person name="Song X."/>
            <person name="Zhang H."/>
            <person name="Dai N."/>
            <person name="Sheng W."/>
            <person name="Hou X."/>
            <person name="Wei L."/>
        </authorList>
    </citation>
    <scope>NUCLEOTIDE SEQUENCE</scope>
    <source>
        <strain evidence="1">G02</strain>
        <tissue evidence="1">Leaf</tissue>
    </source>
</reference>
<dbReference type="AlphaFoldDB" id="A0AAW2P361"/>
<gene>
    <name evidence="1" type="ORF">Sradi_4145800</name>
</gene>
<proteinExistence type="predicted"/>
<evidence type="ECO:0000313" key="1">
    <source>
        <dbReference type="EMBL" id="KAL0349966.1"/>
    </source>
</evidence>
<reference evidence="1" key="2">
    <citation type="journal article" date="2024" name="Plant">
        <title>Genomic evolution and insights into agronomic trait innovations of Sesamum species.</title>
        <authorList>
            <person name="Miao H."/>
            <person name="Wang L."/>
            <person name="Qu L."/>
            <person name="Liu H."/>
            <person name="Sun Y."/>
            <person name="Le M."/>
            <person name="Wang Q."/>
            <person name="Wei S."/>
            <person name="Zheng Y."/>
            <person name="Lin W."/>
            <person name="Duan Y."/>
            <person name="Cao H."/>
            <person name="Xiong S."/>
            <person name="Wang X."/>
            <person name="Wei L."/>
            <person name="Li C."/>
            <person name="Ma Q."/>
            <person name="Ju M."/>
            <person name="Zhao R."/>
            <person name="Li G."/>
            <person name="Mu C."/>
            <person name="Tian Q."/>
            <person name="Mei H."/>
            <person name="Zhang T."/>
            <person name="Gao T."/>
            <person name="Zhang H."/>
        </authorList>
    </citation>
    <scope>NUCLEOTIDE SEQUENCE</scope>
    <source>
        <strain evidence="1">G02</strain>
    </source>
</reference>
<name>A0AAW2P361_SESRA</name>
<feature type="non-terminal residue" evidence="1">
    <location>
        <position position="1"/>
    </location>
</feature>
<organism evidence="1">
    <name type="scientific">Sesamum radiatum</name>
    <name type="common">Black benniseed</name>
    <dbReference type="NCBI Taxonomy" id="300843"/>
    <lineage>
        <taxon>Eukaryota</taxon>
        <taxon>Viridiplantae</taxon>
        <taxon>Streptophyta</taxon>
        <taxon>Embryophyta</taxon>
        <taxon>Tracheophyta</taxon>
        <taxon>Spermatophyta</taxon>
        <taxon>Magnoliopsida</taxon>
        <taxon>eudicotyledons</taxon>
        <taxon>Gunneridae</taxon>
        <taxon>Pentapetalae</taxon>
        <taxon>asterids</taxon>
        <taxon>lamiids</taxon>
        <taxon>Lamiales</taxon>
        <taxon>Pedaliaceae</taxon>
        <taxon>Sesamum</taxon>
    </lineage>
</organism>
<comment type="caution">
    <text evidence="1">The sequence shown here is derived from an EMBL/GenBank/DDBJ whole genome shotgun (WGS) entry which is preliminary data.</text>
</comment>
<dbReference type="EMBL" id="JACGWJ010000018">
    <property type="protein sequence ID" value="KAL0349966.1"/>
    <property type="molecule type" value="Genomic_DNA"/>
</dbReference>
<protein>
    <submittedName>
        <fullName evidence="1">Uncharacterized protein</fullName>
    </submittedName>
</protein>
<accession>A0AAW2P361</accession>
<sequence length="127" mass="14019">KYVPEIGLDRVDRTPGVNSSSQWTLLKIPTSTFASFASAAHPKGKRPADALPISPKRAKGQLGSFAPLALSFVARTWTPRPATKRATKKIFLADWSLPEDHSLVLEEGEGTWPFEFMKRARPPMDST</sequence>